<gene>
    <name evidence="2" type="ORF">GCM10017786_07570</name>
</gene>
<dbReference type="Proteomes" id="UP000605897">
    <property type="component" value="Unassembled WGS sequence"/>
</dbReference>
<name>A0ABQ3II86_9PSEU</name>
<sequence length="321" mass="33508">MRAVQATALTGPDGLRLVEAPEPDGRDRVLVDVLYAGVSFPDLLRTRGRYQVRQQLPFVPGAEAAGIVRSAPQASGFQPGERVAVIAEGTWQEVVAVDPALVFPVPGPVPLSTAAGIPLNYFTAHCALVRRARAEPGETVLVHGAAGGVGSAVLGLCRALGLRAIAVVSNGAKGEFAHAAGASDVVHGEDWADEVRALTAGRGVDVVVDPVGGDRFTDCLRVLAPEGRVVVLGFAAGRIPAVQVNRLLLRNATVMGAGWGEIVPREPAYPGAQWTELSALLADGRLVVPKPEVLPLPEAPEALHRLETRTAMGKTVLDATR</sequence>
<dbReference type="InterPro" id="IPR013154">
    <property type="entry name" value="ADH-like_N"/>
</dbReference>
<dbReference type="Gene3D" id="3.90.180.10">
    <property type="entry name" value="Medium-chain alcohol dehydrogenases, catalytic domain"/>
    <property type="match status" value="1"/>
</dbReference>
<dbReference type="InterPro" id="IPR051397">
    <property type="entry name" value="Zn-ADH-like_protein"/>
</dbReference>
<dbReference type="SMART" id="SM00829">
    <property type="entry name" value="PKS_ER"/>
    <property type="match status" value="1"/>
</dbReference>
<evidence type="ECO:0000313" key="3">
    <source>
        <dbReference type="Proteomes" id="UP000605897"/>
    </source>
</evidence>
<dbReference type="InterPro" id="IPR011032">
    <property type="entry name" value="GroES-like_sf"/>
</dbReference>
<dbReference type="Pfam" id="PF08240">
    <property type="entry name" value="ADH_N"/>
    <property type="match status" value="1"/>
</dbReference>
<organism evidence="2 3">
    <name type="scientific">Amycolatopsis deserti</name>
    <dbReference type="NCBI Taxonomy" id="185696"/>
    <lineage>
        <taxon>Bacteria</taxon>
        <taxon>Bacillati</taxon>
        <taxon>Actinomycetota</taxon>
        <taxon>Actinomycetes</taxon>
        <taxon>Pseudonocardiales</taxon>
        <taxon>Pseudonocardiaceae</taxon>
        <taxon>Amycolatopsis</taxon>
    </lineage>
</organism>
<feature type="domain" description="Enoyl reductase (ER)" evidence="1">
    <location>
        <begin position="11"/>
        <end position="317"/>
    </location>
</feature>
<dbReference type="PANTHER" id="PTHR43677">
    <property type="entry name" value="SHORT-CHAIN DEHYDROGENASE/REDUCTASE"/>
    <property type="match status" value="1"/>
</dbReference>
<protein>
    <submittedName>
        <fullName evidence="2">NADPH:quinone oxidoreductase</fullName>
    </submittedName>
</protein>
<dbReference type="SUPFAM" id="SSF50129">
    <property type="entry name" value="GroES-like"/>
    <property type="match status" value="1"/>
</dbReference>
<dbReference type="EMBL" id="BNAU01000001">
    <property type="protein sequence ID" value="GHE80035.1"/>
    <property type="molecule type" value="Genomic_DNA"/>
</dbReference>
<reference evidence="3" key="1">
    <citation type="journal article" date="2019" name="Int. J. Syst. Evol. Microbiol.">
        <title>The Global Catalogue of Microorganisms (GCM) 10K type strain sequencing project: providing services to taxonomists for standard genome sequencing and annotation.</title>
        <authorList>
            <consortium name="The Broad Institute Genomics Platform"/>
            <consortium name="The Broad Institute Genome Sequencing Center for Infectious Disease"/>
            <person name="Wu L."/>
            <person name="Ma J."/>
        </authorList>
    </citation>
    <scope>NUCLEOTIDE SEQUENCE [LARGE SCALE GENOMIC DNA]</scope>
    <source>
        <strain evidence="3">CGMCC 4.7677</strain>
    </source>
</reference>
<dbReference type="SUPFAM" id="SSF51735">
    <property type="entry name" value="NAD(P)-binding Rossmann-fold domains"/>
    <property type="match status" value="1"/>
</dbReference>
<proteinExistence type="predicted"/>
<dbReference type="InterPro" id="IPR020843">
    <property type="entry name" value="ER"/>
</dbReference>
<dbReference type="InterPro" id="IPR036291">
    <property type="entry name" value="NAD(P)-bd_dom_sf"/>
</dbReference>
<keyword evidence="3" id="KW-1185">Reference proteome</keyword>
<comment type="caution">
    <text evidence="2">The sequence shown here is derived from an EMBL/GenBank/DDBJ whole genome shotgun (WGS) entry which is preliminary data.</text>
</comment>
<dbReference type="RefSeq" id="WP_191243063.1">
    <property type="nucleotide sequence ID" value="NZ_BNAU01000001.1"/>
</dbReference>
<evidence type="ECO:0000313" key="2">
    <source>
        <dbReference type="EMBL" id="GHE80035.1"/>
    </source>
</evidence>
<accession>A0ABQ3II86</accession>
<dbReference type="Gene3D" id="3.40.50.720">
    <property type="entry name" value="NAD(P)-binding Rossmann-like Domain"/>
    <property type="match status" value="1"/>
</dbReference>
<evidence type="ECO:0000259" key="1">
    <source>
        <dbReference type="SMART" id="SM00829"/>
    </source>
</evidence>
<dbReference type="CDD" id="cd08241">
    <property type="entry name" value="QOR1"/>
    <property type="match status" value="1"/>
</dbReference>
<dbReference type="Pfam" id="PF00107">
    <property type="entry name" value="ADH_zinc_N"/>
    <property type="match status" value="1"/>
</dbReference>
<dbReference type="PANTHER" id="PTHR43677:SF4">
    <property type="entry name" value="QUINONE OXIDOREDUCTASE-LIKE PROTEIN 2"/>
    <property type="match status" value="1"/>
</dbReference>
<dbReference type="InterPro" id="IPR013149">
    <property type="entry name" value="ADH-like_C"/>
</dbReference>